<dbReference type="PRINTS" id="PR00691">
    <property type="entry name" value="ADHESINB"/>
</dbReference>
<sequence>MLIVLALLVPSIAACTSDGERSGIMVTTNILGDLTRAVVGDAAEVTVLMEPGTDPHSFGISARQAADFERATLVVHNGLGLEEGVARHVQAAASAGVPTLAVAERVDPIDYASDESAGRPDPHFWTDPARVRTAVEAISAEVIDRVDGIDAGTVRANTARYLGELDQLDRWMTERFATIPPERKQLVTDHHVFGYLAQRFGFRVIGAVIPSGTTLASPSASDLDELATAVRAAGVSAIFAESSQPDRLSRVLAEHAGLQVRVIGLHTESLTGPGGGAATYLAMARANTDAIVTGLTGPTT</sequence>
<dbReference type="Pfam" id="PF01297">
    <property type="entry name" value="ZnuA"/>
    <property type="match status" value="1"/>
</dbReference>
<keyword evidence="3" id="KW-0479">Metal-binding</keyword>
<keyword evidence="7" id="KW-1185">Reference proteome</keyword>
<dbReference type="InterPro" id="IPR050492">
    <property type="entry name" value="Bact_metal-bind_prot9"/>
</dbReference>
<proteinExistence type="inferred from homology"/>
<dbReference type="NCBIfam" id="NF040870">
    <property type="entry name" value="AztC"/>
    <property type="match status" value="1"/>
</dbReference>
<evidence type="ECO:0000256" key="5">
    <source>
        <dbReference type="RuleBase" id="RU003512"/>
    </source>
</evidence>
<evidence type="ECO:0000256" key="2">
    <source>
        <dbReference type="ARBA" id="ARBA00022448"/>
    </source>
</evidence>
<gene>
    <name evidence="6" type="primary">aztC</name>
    <name evidence="6" type="ORF">ACFO5K_00615</name>
</gene>
<comment type="similarity">
    <text evidence="5">Belongs to the bacterial solute-binding protein 9 family.</text>
</comment>
<dbReference type="RefSeq" id="WP_378555180.1">
    <property type="nucleotide sequence ID" value="NZ_JBHSDL010000001.1"/>
</dbReference>
<dbReference type="PRINTS" id="PR00690">
    <property type="entry name" value="ADHESNFAMILY"/>
</dbReference>
<dbReference type="InterPro" id="IPR006127">
    <property type="entry name" value="ZnuA-like"/>
</dbReference>
<comment type="subcellular location">
    <subcellularLocation>
        <location evidence="1">Cell envelope</location>
    </subcellularLocation>
</comment>
<accession>A0ABV8VA96</accession>
<dbReference type="SUPFAM" id="SSF53807">
    <property type="entry name" value="Helical backbone' metal receptor"/>
    <property type="match status" value="1"/>
</dbReference>
<keyword evidence="4" id="KW-0732">Signal</keyword>
<dbReference type="InterPro" id="IPR047701">
    <property type="entry name" value="AztC-like"/>
</dbReference>
<dbReference type="PANTHER" id="PTHR42953:SF1">
    <property type="entry name" value="METAL-BINDING PROTEIN HI_0362-RELATED"/>
    <property type="match status" value="1"/>
</dbReference>
<reference evidence="7" key="1">
    <citation type="journal article" date="2019" name="Int. J. Syst. Evol. Microbiol.">
        <title>The Global Catalogue of Microorganisms (GCM) 10K type strain sequencing project: providing services to taxonomists for standard genome sequencing and annotation.</title>
        <authorList>
            <consortium name="The Broad Institute Genomics Platform"/>
            <consortium name="The Broad Institute Genome Sequencing Center for Infectious Disease"/>
            <person name="Wu L."/>
            <person name="Ma J."/>
        </authorList>
    </citation>
    <scope>NUCLEOTIDE SEQUENCE [LARGE SCALE GENOMIC DNA]</scope>
    <source>
        <strain evidence="7">IBRC-M 10490</strain>
    </source>
</reference>
<dbReference type="PANTHER" id="PTHR42953">
    <property type="entry name" value="HIGH-AFFINITY ZINC UPTAKE SYSTEM PROTEIN ZNUA-RELATED"/>
    <property type="match status" value="1"/>
</dbReference>
<evidence type="ECO:0000256" key="3">
    <source>
        <dbReference type="ARBA" id="ARBA00022723"/>
    </source>
</evidence>
<evidence type="ECO:0000256" key="1">
    <source>
        <dbReference type="ARBA" id="ARBA00004196"/>
    </source>
</evidence>
<dbReference type="Gene3D" id="3.40.50.1980">
    <property type="entry name" value="Nitrogenase molybdenum iron protein domain"/>
    <property type="match status" value="2"/>
</dbReference>
<name>A0ABV8VA96_9NOCA</name>
<evidence type="ECO:0000256" key="4">
    <source>
        <dbReference type="ARBA" id="ARBA00022729"/>
    </source>
</evidence>
<organism evidence="6 7">
    <name type="scientific">Nocardia halotolerans</name>
    <dbReference type="NCBI Taxonomy" id="1755878"/>
    <lineage>
        <taxon>Bacteria</taxon>
        <taxon>Bacillati</taxon>
        <taxon>Actinomycetota</taxon>
        <taxon>Actinomycetes</taxon>
        <taxon>Mycobacteriales</taxon>
        <taxon>Nocardiaceae</taxon>
        <taxon>Nocardia</taxon>
    </lineage>
</organism>
<dbReference type="EMBL" id="JBHSDL010000001">
    <property type="protein sequence ID" value="MFC4372586.1"/>
    <property type="molecule type" value="Genomic_DNA"/>
</dbReference>
<evidence type="ECO:0000313" key="6">
    <source>
        <dbReference type="EMBL" id="MFC4372586.1"/>
    </source>
</evidence>
<protein>
    <submittedName>
        <fullName evidence="6">Zinc ABC transporter substrate-binding protein AztC</fullName>
    </submittedName>
</protein>
<evidence type="ECO:0000313" key="7">
    <source>
        <dbReference type="Proteomes" id="UP001595844"/>
    </source>
</evidence>
<dbReference type="Proteomes" id="UP001595844">
    <property type="component" value="Unassembled WGS sequence"/>
</dbReference>
<dbReference type="InterPro" id="IPR006128">
    <property type="entry name" value="Lipoprotein_PsaA-like"/>
</dbReference>
<dbReference type="InterPro" id="IPR006129">
    <property type="entry name" value="AdhesinB"/>
</dbReference>
<keyword evidence="2 5" id="KW-0813">Transport</keyword>
<comment type="caution">
    <text evidence="6">The sequence shown here is derived from an EMBL/GenBank/DDBJ whole genome shotgun (WGS) entry which is preliminary data.</text>
</comment>